<dbReference type="EMBL" id="CABPSC010000008">
    <property type="protein sequence ID" value="VVE07609.1"/>
    <property type="molecule type" value="Genomic_DNA"/>
</dbReference>
<dbReference type="RefSeq" id="WP_150555794.1">
    <property type="nucleotide sequence ID" value="NZ_CABPSC010000008.1"/>
</dbReference>
<dbReference type="Pfam" id="PF00990">
    <property type="entry name" value="GGDEF"/>
    <property type="match status" value="1"/>
</dbReference>
<organism evidence="6 7">
    <name type="scientific">Pandoraea nosoerga</name>
    <dbReference type="NCBI Taxonomy" id="2508296"/>
    <lineage>
        <taxon>Bacteria</taxon>
        <taxon>Pseudomonadati</taxon>
        <taxon>Pseudomonadota</taxon>
        <taxon>Betaproteobacteria</taxon>
        <taxon>Burkholderiales</taxon>
        <taxon>Burkholderiaceae</taxon>
        <taxon>Pandoraea</taxon>
    </lineage>
</organism>
<dbReference type="PANTHER" id="PTHR44757:SF2">
    <property type="entry name" value="BIOFILM ARCHITECTURE MAINTENANCE PROTEIN MBAA"/>
    <property type="match status" value="1"/>
</dbReference>
<feature type="domain" description="GGDEF" evidence="5">
    <location>
        <begin position="472"/>
        <end position="604"/>
    </location>
</feature>
<evidence type="ECO:0000259" key="3">
    <source>
        <dbReference type="PROSITE" id="PS50113"/>
    </source>
</evidence>
<feature type="region of interest" description="Disordered" evidence="1">
    <location>
        <begin position="885"/>
        <end position="919"/>
    </location>
</feature>
<dbReference type="CDD" id="cd01949">
    <property type="entry name" value="GGDEF"/>
    <property type="match status" value="1"/>
</dbReference>
<dbReference type="PROSITE" id="PS50887">
    <property type="entry name" value="GGDEF"/>
    <property type="match status" value="1"/>
</dbReference>
<dbReference type="Pfam" id="PF13426">
    <property type="entry name" value="PAS_9"/>
    <property type="match status" value="2"/>
</dbReference>
<dbReference type="Gene3D" id="3.20.20.450">
    <property type="entry name" value="EAL domain"/>
    <property type="match status" value="1"/>
</dbReference>
<dbReference type="InterPro" id="IPR029787">
    <property type="entry name" value="Nucleotide_cyclase"/>
</dbReference>
<dbReference type="SUPFAM" id="SSF55073">
    <property type="entry name" value="Nucleotide cyclase"/>
    <property type="match status" value="1"/>
</dbReference>
<evidence type="ECO:0000256" key="1">
    <source>
        <dbReference type="SAM" id="MobiDB-lite"/>
    </source>
</evidence>
<dbReference type="Gene3D" id="3.30.450.40">
    <property type="match status" value="1"/>
</dbReference>
<dbReference type="CDD" id="cd01948">
    <property type="entry name" value="EAL"/>
    <property type="match status" value="1"/>
</dbReference>
<evidence type="ECO:0000313" key="7">
    <source>
        <dbReference type="Proteomes" id="UP000367825"/>
    </source>
</evidence>
<reference evidence="6 7" key="1">
    <citation type="submission" date="2019-08" db="EMBL/GenBank/DDBJ databases">
        <authorList>
            <person name="Peeters C."/>
        </authorList>
    </citation>
    <scope>NUCLEOTIDE SEQUENCE [LARGE SCALE GENOMIC DNA]</scope>
    <source>
        <strain evidence="6 7">LMG 31109</strain>
    </source>
</reference>
<sequence>MVEPGSPSPAGATLPPGREALLEALDRSLGMLTLTPDGIIVDVNDRLLGVFGYPRADLLGKPHAMLCAPGDPACGDALERVIATGHSHTGQVRRRRHDGAPVWLEATYNPVFNDKGELAYVIKLAVDVTARVERQAADDARLHLLSLSVDETDNAVLITDAQGSVCYVNAGFTRMLGYRADEVLGRSAHVPFGEIRAEELAEGAAAVDVRQALTGCLVSARDGRSCHCEVLVRTAQRQPLWVSIVTNPILDAGGKLVNAVVLFTDITQSKIQEVLQHKALAAMVRDAPLVEVLTLVCRELEQIAPEVMASVVRVDAEGRLRPQAGPSLPAQYHQTVDGVAIGPNVGTCGAAAFHARPVIVADIANDPRWADYREVAAGFGLAASWAMPVIANDGRVLGVLAFYYRTPRGPDALHERLVDVCVHLCKLAFERDESRTRIRQLAFSDSLTGLPNRSMLGVLAAQAIASAQELGTRMAVVFIDLDRFKQVNDSLGHQAGDVLLRTIAQRLRRALRGADIVARLSGDEFVAVLTECDPQRLDIAIERLRGALSAPCQVDGVTLAPSGSFGISLYPNHGKDFDLLLQRADMAMYQAKMASPGSVRVYHEDMNIRAQERLELETALRDALRRGALELFYQPQINLLDESVYGVEALTRWAHPQYGEVPPSRFIALAEECGLIGELGNWTLRESCRQLADWRRRGVGIESVSVNLSPTNFHDHDLPRTIARALADHDLPASCLAVEITESVLMDHNPSTLRIIEEVHGMGVRLSMDDFGTGYSSLGYLRRLPVSELKLDRSFVHDIARDETVRALTNAIISIGRNLRLTVVAEGVETQAQCDLLIAQGYRVAQGYLFSPALPASDFERWLVQWSARRARAGGNVGAQVLMASARTPSNTPATAPANTRIKAPGSTDAPGAPDSKDA</sequence>
<accession>A0A5E4V893</accession>
<dbReference type="InterPro" id="IPR003018">
    <property type="entry name" value="GAF"/>
</dbReference>
<dbReference type="SMART" id="SM00065">
    <property type="entry name" value="GAF"/>
    <property type="match status" value="1"/>
</dbReference>
<dbReference type="Pfam" id="PF00563">
    <property type="entry name" value="EAL"/>
    <property type="match status" value="1"/>
</dbReference>
<dbReference type="PROSITE" id="PS50883">
    <property type="entry name" value="EAL"/>
    <property type="match status" value="1"/>
</dbReference>
<dbReference type="SUPFAM" id="SSF55781">
    <property type="entry name" value="GAF domain-like"/>
    <property type="match status" value="1"/>
</dbReference>
<dbReference type="InterPro" id="IPR012226">
    <property type="entry name" value="Diguanyl_cyclase/Pdiesterase"/>
</dbReference>
<dbReference type="InterPro" id="IPR043128">
    <property type="entry name" value="Rev_trsase/Diguanyl_cyclase"/>
</dbReference>
<dbReference type="InterPro" id="IPR000014">
    <property type="entry name" value="PAS"/>
</dbReference>
<dbReference type="InterPro" id="IPR035919">
    <property type="entry name" value="EAL_sf"/>
</dbReference>
<dbReference type="SUPFAM" id="SSF141868">
    <property type="entry name" value="EAL domain-like"/>
    <property type="match status" value="1"/>
</dbReference>
<dbReference type="Gene3D" id="3.30.70.270">
    <property type="match status" value="1"/>
</dbReference>
<dbReference type="InterPro" id="IPR000160">
    <property type="entry name" value="GGDEF_dom"/>
</dbReference>
<feature type="compositionally biased region" description="Polar residues" evidence="1">
    <location>
        <begin position="887"/>
        <end position="898"/>
    </location>
</feature>
<dbReference type="SMART" id="SM00267">
    <property type="entry name" value="GGDEF"/>
    <property type="match status" value="1"/>
</dbReference>
<dbReference type="PROSITE" id="PS50113">
    <property type="entry name" value="PAC"/>
    <property type="match status" value="1"/>
</dbReference>
<dbReference type="NCBIfam" id="TIGR00229">
    <property type="entry name" value="sensory_box"/>
    <property type="match status" value="2"/>
</dbReference>
<proteinExistence type="predicted"/>
<dbReference type="PANTHER" id="PTHR44757">
    <property type="entry name" value="DIGUANYLATE CYCLASE DGCP"/>
    <property type="match status" value="1"/>
</dbReference>
<feature type="domain" description="PAC" evidence="3">
    <location>
        <begin position="88"/>
        <end position="140"/>
    </location>
</feature>
<dbReference type="PIRSF" id="PIRSF005925">
    <property type="entry name" value="Dos"/>
    <property type="match status" value="1"/>
</dbReference>
<evidence type="ECO:0000259" key="4">
    <source>
        <dbReference type="PROSITE" id="PS50883"/>
    </source>
</evidence>
<dbReference type="InterPro" id="IPR001610">
    <property type="entry name" value="PAC"/>
</dbReference>
<evidence type="ECO:0000259" key="2">
    <source>
        <dbReference type="PROSITE" id="PS50112"/>
    </source>
</evidence>
<dbReference type="SMART" id="SM00052">
    <property type="entry name" value="EAL"/>
    <property type="match status" value="1"/>
</dbReference>
<gene>
    <name evidence="6" type="ORF">PNO31109_02458</name>
</gene>
<evidence type="ECO:0000259" key="5">
    <source>
        <dbReference type="PROSITE" id="PS50887"/>
    </source>
</evidence>
<dbReference type="InterPro" id="IPR001633">
    <property type="entry name" value="EAL_dom"/>
</dbReference>
<dbReference type="SUPFAM" id="SSF55785">
    <property type="entry name" value="PYP-like sensor domain (PAS domain)"/>
    <property type="match status" value="2"/>
</dbReference>
<dbReference type="OrthoDB" id="9813903at2"/>
<feature type="domain" description="EAL" evidence="4">
    <location>
        <begin position="613"/>
        <end position="867"/>
    </location>
</feature>
<dbReference type="FunFam" id="3.20.20.450:FF:000001">
    <property type="entry name" value="Cyclic di-GMP phosphodiesterase yahA"/>
    <property type="match status" value="1"/>
</dbReference>
<feature type="domain" description="PAS" evidence="2">
    <location>
        <begin position="141"/>
        <end position="216"/>
    </location>
</feature>
<feature type="domain" description="PAS" evidence="2">
    <location>
        <begin position="31"/>
        <end position="61"/>
    </location>
</feature>
<dbReference type="AlphaFoldDB" id="A0A5E4V893"/>
<dbReference type="InterPro" id="IPR029016">
    <property type="entry name" value="GAF-like_dom_sf"/>
</dbReference>
<protein>
    <submittedName>
        <fullName evidence="6">Diguanylate cyclase</fullName>
    </submittedName>
</protein>
<keyword evidence="7" id="KW-1185">Reference proteome</keyword>
<dbReference type="InterPro" id="IPR035965">
    <property type="entry name" value="PAS-like_dom_sf"/>
</dbReference>
<dbReference type="NCBIfam" id="TIGR00254">
    <property type="entry name" value="GGDEF"/>
    <property type="match status" value="1"/>
</dbReference>
<dbReference type="InterPro" id="IPR000700">
    <property type="entry name" value="PAS-assoc_C"/>
</dbReference>
<dbReference type="Proteomes" id="UP000367825">
    <property type="component" value="Unassembled WGS sequence"/>
</dbReference>
<dbReference type="Pfam" id="PF13185">
    <property type="entry name" value="GAF_2"/>
    <property type="match status" value="1"/>
</dbReference>
<dbReference type="CDD" id="cd00130">
    <property type="entry name" value="PAS"/>
    <property type="match status" value="2"/>
</dbReference>
<dbReference type="InterPro" id="IPR052155">
    <property type="entry name" value="Biofilm_reg_signaling"/>
</dbReference>
<dbReference type="SMART" id="SM00091">
    <property type="entry name" value="PAS"/>
    <property type="match status" value="2"/>
</dbReference>
<name>A0A5E4V893_9BURK</name>
<dbReference type="Gene3D" id="3.30.450.20">
    <property type="entry name" value="PAS domain"/>
    <property type="match status" value="2"/>
</dbReference>
<dbReference type="PROSITE" id="PS50112">
    <property type="entry name" value="PAS"/>
    <property type="match status" value="2"/>
</dbReference>
<dbReference type="SMART" id="SM00086">
    <property type="entry name" value="PAC"/>
    <property type="match status" value="2"/>
</dbReference>
<evidence type="ECO:0000313" key="6">
    <source>
        <dbReference type="EMBL" id="VVE07609.1"/>
    </source>
</evidence>